<evidence type="ECO:0000313" key="1">
    <source>
        <dbReference type="EMBL" id="SVC52559.1"/>
    </source>
</evidence>
<proteinExistence type="predicted"/>
<gene>
    <name evidence="1" type="ORF">METZ01_LOCUS305413</name>
</gene>
<reference evidence="1" key="1">
    <citation type="submission" date="2018-05" db="EMBL/GenBank/DDBJ databases">
        <authorList>
            <person name="Lanie J.A."/>
            <person name="Ng W.-L."/>
            <person name="Kazmierczak K.M."/>
            <person name="Andrzejewski T.M."/>
            <person name="Davidsen T.M."/>
            <person name="Wayne K.J."/>
            <person name="Tettelin H."/>
            <person name="Glass J.I."/>
            <person name="Rusch D."/>
            <person name="Podicherti R."/>
            <person name="Tsui H.-C.T."/>
            <person name="Winkler M.E."/>
        </authorList>
    </citation>
    <scope>NUCLEOTIDE SEQUENCE</scope>
</reference>
<sequence>VAGRYAYCAWVAKNDLWTDQELALSVLAYRMIQALEASSASFTKAEIRRFVLDECGLQRSQASFELRMGNISSVLKDRGDEWIEGYVPREHVGQRISNRIGRLLDELLSQLESDSAIEGILDA</sequence>
<accession>A0A382MUK7</accession>
<protein>
    <submittedName>
        <fullName evidence="1">Uncharacterized protein</fullName>
    </submittedName>
</protein>
<name>A0A382MUK7_9ZZZZ</name>
<dbReference type="EMBL" id="UINC01096021">
    <property type="protein sequence ID" value="SVC52559.1"/>
    <property type="molecule type" value="Genomic_DNA"/>
</dbReference>
<dbReference type="AlphaFoldDB" id="A0A382MUK7"/>
<organism evidence="1">
    <name type="scientific">marine metagenome</name>
    <dbReference type="NCBI Taxonomy" id="408172"/>
    <lineage>
        <taxon>unclassified sequences</taxon>
        <taxon>metagenomes</taxon>
        <taxon>ecological metagenomes</taxon>
    </lineage>
</organism>
<feature type="non-terminal residue" evidence="1">
    <location>
        <position position="1"/>
    </location>
</feature>